<protein>
    <submittedName>
        <fullName evidence="1">Uncharacterized protein</fullName>
    </submittedName>
</protein>
<proteinExistence type="predicted"/>
<name>A0A378VSZ1_NEIGO</name>
<dbReference type="EMBL" id="UGRI01000001">
    <property type="protein sequence ID" value="SUA19924.1"/>
    <property type="molecule type" value="Genomic_DNA"/>
</dbReference>
<gene>
    <name evidence="1" type="ORF">NCTC11421_00001</name>
</gene>
<accession>A0A378VSZ1</accession>
<organism evidence="1">
    <name type="scientific">Neisseria gonorrhoeae</name>
    <dbReference type="NCBI Taxonomy" id="485"/>
    <lineage>
        <taxon>Bacteria</taxon>
        <taxon>Pseudomonadati</taxon>
        <taxon>Pseudomonadota</taxon>
        <taxon>Betaproteobacteria</taxon>
        <taxon>Neisseriales</taxon>
        <taxon>Neisseriaceae</taxon>
        <taxon>Neisseria</taxon>
    </lineage>
</organism>
<evidence type="ECO:0000313" key="1">
    <source>
        <dbReference type="EMBL" id="SUA19924.1"/>
    </source>
</evidence>
<reference evidence="1" key="1">
    <citation type="submission" date="2018-06" db="EMBL/GenBank/DDBJ databases">
        <authorList>
            <consortium name="Pathogen Informatics"/>
            <person name="Doyle S."/>
        </authorList>
    </citation>
    <scope>NUCLEOTIDE SEQUENCE [LARGE SCALE GENOMIC DNA]</scope>
    <source>
        <strain evidence="1">NCTC11421</strain>
    </source>
</reference>
<sequence>MLPLYSGLIICPFSWILVYQAEIRFSARCFSRHLFPTWQYMPPYFITLLTMENTKSAAKTPTTIQPASIPVRFCGFQSVFAVSATLRLPVPPKPGGGCYNSQFCAVLRQVLIIS</sequence>
<dbReference type="AlphaFoldDB" id="A0A378VSZ1"/>